<dbReference type="PROSITE" id="PS00211">
    <property type="entry name" value="ABC_TRANSPORTER_1"/>
    <property type="match status" value="2"/>
</dbReference>
<feature type="domain" description="ABC transporter" evidence="11">
    <location>
        <begin position="451"/>
        <end position="675"/>
    </location>
</feature>
<dbReference type="InterPro" id="IPR011527">
    <property type="entry name" value="ABC1_TM_dom"/>
</dbReference>
<keyword evidence="6" id="KW-0067">ATP-binding</keyword>
<gene>
    <name evidence="13" type="ORF">R5R35_013557</name>
</gene>
<keyword evidence="14" id="KW-1185">Reference proteome</keyword>
<dbReference type="PANTHER" id="PTHR24223">
    <property type="entry name" value="ATP-BINDING CASSETTE SUB-FAMILY C"/>
    <property type="match status" value="1"/>
</dbReference>
<evidence type="ECO:0000256" key="6">
    <source>
        <dbReference type="ARBA" id="ARBA00022840"/>
    </source>
</evidence>
<sequence>MDPRGARGADRPPNPRARASPLSALTFGWVLGTFWRGYQRDLEVDDLTQPLTEHRSDLLGDVFEKRWSEERLRAARRGGARPSLTRVLARVFGVQLALYGLVLAAMELGLRVAQPIFLGRLVLSFSSESEVSRDAALGYAAGVVLCSVVDVCVTHPYFMGLSHMGMKMRVGSCSLLYRKALRLSKTALGDTTAGQVVNLLANDVARFDLALNFLHHLWVGPVGTVLVTYIMYCEVGVAAVVGVVTVLLFIPLQAVLGKRMAALRLRAAGRTDARVRLMGEMVGGVRAIKMYAWERPFQALAAAARRRELKCIESSSHIRGVTLGFMMYNTRISIFASVLAYVFTGGIVTPEKVFLIVGYYKILGQTMAYFFPVGLNQLAEVLVSIRRIENFLLHEESPRCAERKAEAVAAPPAWSEEIALMEKAPEKPPSANNANNNASAHAFVAHAAPGVELSDASAKWSGDAAGEDTLSHVTLSIGAAQCVAVVGQVGAGKTSLLHALLRELPLRAGTLEVRGRVSYASQEPWMFAGSVRQNILFGEPFDRQRYNRVLRACALDVDLENLPYSDETMVGDRGISLSGGQRARINLARAVYKDADIYLLDDPLSAVDARVSEHIVAECIKGYLAGKVIVLVTHQLQHLQDVDQIYVMCNGSILLEGTFAKLQESETGLLQFMETDTNAADGDKMKETSPAPDPASQIHMSKDKSTKVPSEEKEAQTLGVVAGQVYTGYFAAGGNWCVISTMFLLFIATQVAASGADYWITYWAKAEEHFHLNHTMSSNSKFENATIPVDIINYEDEILSREDYIFIYTSIIAAVVILSLVRSFVFFRVCIRASQYLHNVMFCCVTHAKMIFFNANPSGRILNRFSKDMGAVDEILPQCMMDTFQIGLALLGIVVVVVIVNYWLIIPTVIMGIMFYLMRQFYLATSRSVKRLEGIARSPVFSHLTASLQGLTTIRACRAEDTLIKEFDNHQDLHSSASYMFIALSRAFGFWLDFICAAYITVVTFSFFVMGTDVFGGNVGLAVTQAIALTSMFQWGMRQSAEMENQMTAVERIMEYSNLEQEPPLESPPGEGPPSDWPSKGCVVFKDVSLKYNPSEAAVLKNLNFQILPGEKVGIVGRTGAGKSSLISALFRLAELEGTILLDNIDTSSVGLHDLRHKISIIPQEPVLFTGTLRKNLDPLDEFADMALLCALDEVELGDMVRDLPTGLSTKVSEGGSNFSVGQRQLVCLARAILRDNRVLVLDEATANVDPQTDALIQKTICQKFASCTVLTIAHRLQTIMVSDRVLVMDEGSIVEFGHPRNLLKNKGGHFYKLVQMTGHGMAKQLTTTAEAGCKLTMGIP</sequence>
<feature type="domain" description="ABC transmembrane type-1" evidence="12">
    <location>
        <begin position="100"/>
        <end position="373"/>
    </location>
</feature>
<evidence type="ECO:0000259" key="11">
    <source>
        <dbReference type="PROSITE" id="PS50893"/>
    </source>
</evidence>
<evidence type="ECO:0000256" key="5">
    <source>
        <dbReference type="ARBA" id="ARBA00022741"/>
    </source>
</evidence>
<dbReference type="Pfam" id="PF00664">
    <property type="entry name" value="ABC_membrane"/>
    <property type="match status" value="2"/>
</dbReference>
<dbReference type="PROSITE" id="PS50893">
    <property type="entry name" value="ABC_TRANSPORTER_2"/>
    <property type="match status" value="2"/>
</dbReference>
<dbReference type="SUPFAM" id="SSF52540">
    <property type="entry name" value="P-loop containing nucleoside triphosphate hydrolases"/>
    <property type="match status" value="2"/>
</dbReference>
<evidence type="ECO:0000256" key="8">
    <source>
        <dbReference type="ARBA" id="ARBA00023136"/>
    </source>
</evidence>
<feature type="transmembrane region" description="Helical" evidence="10">
    <location>
        <begin position="209"/>
        <end position="231"/>
    </location>
</feature>
<dbReference type="Gene3D" id="3.40.50.300">
    <property type="entry name" value="P-loop containing nucleotide triphosphate hydrolases"/>
    <property type="match status" value="2"/>
</dbReference>
<dbReference type="GO" id="GO:0016020">
    <property type="term" value="C:membrane"/>
    <property type="evidence" value="ECO:0007669"/>
    <property type="project" value="UniProtKB-SubCell"/>
</dbReference>
<feature type="transmembrane region" description="Helical" evidence="10">
    <location>
        <begin position="988"/>
        <end position="1009"/>
    </location>
</feature>
<evidence type="ECO:0000256" key="1">
    <source>
        <dbReference type="ARBA" id="ARBA00004141"/>
    </source>
</evidence>
<feature type="domain" description="ABC transmembrane type-1" evidence="12">
    <location>
        <begin position="730"/>
        <end position="1045"/>
    </location>
</feature>
<dbReference type="GO" id="GO:0016887">
    <property type="term" value="F:ATP hydrolysis activity"/>
    <property type="evidence" value="ECO:0007669"/>
    <property type="project" value="InterPro"/>
</dbReference>
<accession>A0AAN9VSV3</accession>
<keyword evidence="5" id="KW-0547">Nucleotide-binding</keyword>
<dbReference type="SUPFAM" id="SSF90123">
    <property type="entry name" value="ABC transporter transmembrane region"/>
    <property type="match status" value="2"/>
</dbReference>
<dbReference type="Pfam" id="PF00005">
    <property type="entry name" value="ABC_tran"/>
    <property type="match status" value="2"/>
</dbReference>
<evidence type="ECO:0000256" key="2">
    <source>
        <dbReference type="ARBA" id="ARBA00022448"/>
    </source>
</evidence>
<feature type="domain" description="ABC transporter" evidence="11">
    <location>
        <begin position="1083"/>
        <end position="1316"/>
    </location>
</feature>
<dbReference type="FunFam" id="3.40.50.300:FF:000163">
    <property type="entry name" value="Multidrug resistance-associated protein member 4"/>
    <property type="match status" value="1"/>
</dbReference>
<name>A0AAN9VSV3_9ORTH</name>
<dbReference type="InterPro" id="IPR017871">
    <property type="entry name" value="ABC_transporter-like_CS"/>
</dbReference>
<protein>
    <recommendedName>
        <fullName evidence="15">Multidrug resistance-associated protein lethal(2)03659</fullName>
    </recommendedName>
</protein>
<dbReference type="EMBL" id="JAZDUA010000156">
    <property type="protein sequence ID" value="KAK7866057.1"/>
    <property type="molecule type" value="Genomic_DNA"/>
</dbReference>
<evidence type="ECO:0000256" key="9">
    <source>
        <dbReference type="SAM" id="MobiDB-lite"/>
    </source>
</evidence>
<dbReference type="FunFam" id="3.40.50.300:FF:000973">
    <property type="entry name" value="Multidrug resistance-associated protein 4"/>
    <property type="match status" value="1"/>
</dbReference>
<dbReference type="InterPro" id="IPR003593">
    <property type="entry name" value="AAA+_ATPase"/>
</dbReference>
<evidence type="ECO:0000256" key="7">
    <source>
        <dbReference type="ARBA" id="ARBA00022989"/>
    </source>
</evidence>
<dbReference type="InterPro" id="IPR036640">
    <property type="entry name" value="ABC1_TM_sf"/>
</dbReference>
<evidence type="ECO:0008006" key="15">
    <source>
        <dbReference type="Google" id="ProtNLM"/>
    </source>
</evidence>
<feature type="transmembrane region" description="Helical" evidence="10">
    <location>
        <begin position="328"/>
        <end position="348"/>
    </location>
</feature>
<reference evidence="13 14" key="1">
    <citation type="submission" date="2024-03" db="EMBL/GenBank/DDBJ databases">
        <title>The genome assembly and annotation of the cricket Gryllus longicercus Weissman &amp; Gray.</title>
        <authorList>
            <person name="Szrajer S."/>
            <person name="Gray D."/>
            <person name="Ylla G."/>
        </authorList>
    </citation>
    <scope>NUCLEOTIDE SEQUENCE [LARGE SCALE GENOMIC DNA]</scope>
    <source>
        <strain evidence="13">DAG 2021-001</strain>
        <tissue evidence="13">Whole body minus gut</tissue>
    </source>
</reference>
<keyword evidence="8 10" id="KW-0472">Membrane</keyword>
<evidence type="ECO:0000256" key="10">
    <source>
        <dbReference type="SAM" id="Phobius"/>
    </source>
</evidence>
<feature type="transmembrane region" description="Helical" evidence="10">
    <location>
        <begin position="96"/>
        <end position="117"/>
    </location>
</feature>
<keyword evidence="2" id="KW-0813">Transport</keyword>
<dbReference type="PANTHER" id="PTHR24223:SF448">
    <property type="entry name" value="FI20146P1-RELATED"/>
    <property type="match status" value="1"/>
</dbReference>
<keyword evidence="3 10" id="KW-0812">Transmembrane</keyword>
<feature type="compositionally biased region" description="Basic and acidic residues" evidence="9">
    <location>
        <begin position="700"/>
        <end position="709"/>
    </location>
</feature>
<feature type="transmembrane region" description="Helical" evidence="10">
    <location>
        <begin position="805"/>
        <end position="824"/>
    </location>
</feature>
<organism evidence="13 14">
    <name type="scientific">Gryllus longicercus</name>
    <dbReference type="NCBI Taxonomy" id="2509291"/>
    <lineage>
        <taxon>Eukaryota</taxon>
        <taxon>Metazoa</taxon>
        <taxon>Ecdysozoa</taxon>
        <taxon>Arthropoda</taxon>
        <taxon>Hexapoda</taxon>
        <taxon>Insecta</taxon>
        <taxon>Pterygota</taxon>
        <taxon>Neoptera</taxon>
        <taxon>Polyneoptera</taxon>
        <taxon>Orthoptera</taxon>
        <taxon>Ensifera</taxon>
        <taxon>Gryllidea</taxon>
        <taxon>Grylloidea</taxon>
        <taxon>Gryllidae</taxon>
        <taxon>Gryllinae</taxon>
        <taxon>Gryllus</taxon>
    </lineage>
</organism>
<dbReference type="InterPro" id="IPR027417">
    <property type="entry name" value="P-loop_NTPase"/>
</dbReference>
<dbReference type="FunFam" id="1.20.1560.10:FF:000014">
    <property type="entry name" value="Multidrug resistance-associated protein member 4"/>
    <property type="match status" value="1"/>
</dbReference>
<dbReference type="InterPro" id="IPR050173">
    <property type="entry name" value="ABC_transporter_C-like"/>
</dbReference>
<comment type="subcellular location">
    <subcellularLocation>
        <location evidence="1">Membrane</location>
        <topology evidence="1">Multi-pass membrane protein</topology>
    </subcellularLocation>
</comment>
<evidence type="ECO:0000256" key="4">
    <source>
        <dbReference type="ARBA" id="ARBA00022737"/>
    </source>
</evidence>
<evidence type="ECO:0000259" key="12">
    <source>
        <dbReference type="PROSITE" id="PS50929"/>
    </source>
</evidence>
<keyword evidence="4" id="KW-0677">Repeat</keyword>
<evidence type="ECO:0000256" key="3">
    <source>
        <dbReference type="ARBA" id="ARBA00022692"/>
    </source>
</evidence>
<feature type="region of interest" description="Disordered" evidence="9">
    <location>
        <begin position="680"/>
        <end position="709"/>
    </location>
</feature>
<dbReference type="Gene3D" id="1.20.1560.10">
    <property type="entry name" value="ABC transporter type 1, transmembrane domain"/>
    <property type="match status" value="2"/>
</dbReference>
<dbReference type="GO" id="GO:0005524">
    <property type="term" value="F:ATP binding"/>
    <property type="evidence" value="ECO:0007669"/>
    <property type="project" value="UniProtKB-KW"/>
</dbReference>
<dbReference type="FunFam" id="1.20.1560.10:FF:000026">
    <property type="entry name" value="Multidrug resistance-associated protein lethal(2)03659"/>
    <property type="match status" value="1"/>
</dbReference>
<feature type="transmembrane region" description="Helical" evidence="10">
    <location>
        <begin position="886"/>
        <end position="917"/>
    </location>
</feature>
<dbReference type="SMART" id="SM00382">
    <property type="entry name" value="AAA"/>
    <property type="match status" value="2"/>
</dbReference>
<evidence type="ECO:0000313" key="14">
    <source>
        <dbReference type="Proteomes" id="UP001378592"/>
    </source>
</evidence>
<dbReference type="Proteomes" id="UP001378592">
    <property type="component" value="Unassembled WGS sequence"/>
</dbReference>
<dbReference type="CDD" id="cd03244">
    <property type="entry name" value="ABCC_MRP_domain2"/>
    <property type="match status" value="1"/>
</dbReference>
<evidence type="ECO:0000313" key="13">
    <source>
        <dbReference type="EMBL" id="KAK7866057.1"/>
    </source>
</evidence>
<feature type="transmembrane region" description="Helical" evidence="10">
    <location>
        <begin position="237"/>
        <end position="256"/>
    </location>
</feature>
<dbReference type="GO" id="GO:0140359">
    <property type="term" value="F:ABC-type transporter activity"/>
    <property type="evidence" value="ECO:0007669"/>
    <property type="project" value="InterPro"/>
</dbReference>
<feature type="transmembrane region" description="Helical" evidence="10">
    <location>
        <begin position="137"/>
        <end position="159"/>
    </location>
</feature>
<dbReference type="CDD" id="cd03250">
    <property type="entry name" value="ABCC_MRP_domain1"/>
    <property type="match status" value="1"/>
</dbReference>
<comment type="caution">
    <text evidence="13">The sequence shown here is derived from an EMBL/GenBank/DDBJ whole genome shotgun (WGS) entry which is preliminary data.</text>
</comment>
<feature type="transmembrane region" description="Helical" evidence="10">
    <location>
        <begin position="1015"/>
        <end position="1037"/>
    </location>
</feature>
<keyword evidence="7 10" id="KW-1133">Transmembrane helix</keyword>
<proteinExistence type="predicted"/>
<dbReference type="InterPro" id="IPR003439">
    <property type="entry name" value="ABC_transporter-like_ATP-bd"/>
</dbReference>
<dbReference type="PROSITE" id="PS50929">
    <property type="entry name" value="ABC_TM1F"/>
    <property type="match status" value="2"/>
</dbReference>